<dbReference type="AlphaFoldDB" id="A0A1E4U220"/>
<reference evidence="8" key="1">
    <citation type="submission" date="2016-05" db="EMBL/GenBank/DDBJ databases">
        <title>Comparative genomics of biotechnologically important yeasts.</title>
        <authorList>
            <consortium name="DOE Joint Genome Institute"/>
            <person name="Riley R."/>
            <person name="Haridas S."/>
            <person name="Wolfe K.H."/>
            <person name="Lopes M.R."/>
            <person name="Hittinger C.T."/>
            <person name="Goker M."/>
            <person name="Salamov A."/>
            <person name="Wisecaver J."/>
            <person name="Long T.M."/>
            <person name="Aerts A.L."/>
            <person name="Barry K."/>
            <person name="Choi C."/>
            <person name="Clum A."/>
            <person name="Coughlan A.Y."/>
            <person name="Deshpande S."/>
            <person name="Douglass A.P."/>
            <person name="Hanson S.J."/>
            <person name="Klenk H.-P."/>
            <person name="Labutti K."/>
            <person name="Lapidus A."/>
            <person name="Lindquist E."/>
            <person name="Lipzen A."/>
            <person name="Meier-Kolthoff J.P."/>
            <person name="Ohm R.A."/>
            <person name="Otillar R.P."/>
            <person name="Pangilinan J."/>
            <person name="Peng Y."/>
            <person name="Rokas A."/>
            <person name="Rosa C.A."/>
            <person name="Scheuner C."/>
            <person name="Sibirny A.A."/>
            <person name="Slot J.C."/>
            <person name="Stielow J.B."/>
            <person name="Sun H."/>
            <person name="Kurtzman C.P."/>
            <person name="Blackwell M."/>
            <person name="Grigoriev I.V."/>
            <person name="Jeffries T.W."/>
        </authorList>
    </citation>
    <scope>NUCLEOTIDE SEQUENCE [LARGE SCALE GENOMIC DNA]</scope>
    <source>
        <strain evidence="8">NRRL Y-2460</strain>
    </source>
</reference>
<keyword evidence="5" id="KW-0175">Coiled coil</keyword>
<evidence type="ECO:0000256" key="4">
    <source>
        <dbReference type="ARBA" id="ARBA00025004"/>
    </source>
</evidence>
<dbReference type="SMART" id="SM00311">
    <property type="entry name" value="PWI"/>
    <property type="match status" value="1"/>
</dbReference>
<keyword evidence="3" id="KW-0747">Spliceosome</keyword>
<evidence type="ECO:0000256" key="5">
    <source>
        <dbReference type="SAM" id="Coils"/>
    </source>
</evidence>
<evidence type="ECO:0000256" key="1">
    <source>
        <dbReference type="ARBA" id="ARBA00005544"/>
    </source>
</evidence>
<evidence type="ECO:0000256" key="2">
    <source>
        <dbReference type="ARBA" id="ARBA00014280"/>
    </source>
</evidence>
<sequence>MSEAISAYQLPVSTSQIPLELPIRNAESEKSFSIINNEPIFDKNFVDLKEVVLQKEDVESYEINLIKKIQKGIDGSVLKFSNGNVNGSDHKDTGVDVNVDIDVDEQKNHNNDGDKMDVDQECHHFVDIVTFHSKLDVLGQLLTCVLTKLPNFGGSMFNIESYLNIIMDFFKIDKYSWSTVSEFDLGESESNPIFLRFEKVIDLLKIYQFFQHDDDHDLKDKLHLESNSLEMLNDYKKEHQLEIQDSEVYSSLKQKLENFAISIPKVSASITTEFGLSIDGKDSVASDLLNYKIDQKELVDVPKPLVEEVKKNIIDFRLKVFKDEKAKREKELVADKKKSRLKLKKLFADISKANNTKNDSKSFDDYEDDDDELMAEGYDEDDELNDEEYEKLRKAKEEDLIEQKFLNREKLLKQKENKRLAYIEKTTREIINYDQLISTQREKFLKEFVNGLTQSNKIDNNLTKFYLNHQNYLKFRSDVKSNEERLDDIDRKEEEQEMFAKAQANEFLSSFNPGNENGEEKKAQPVKLVINKNKEQKEEVQQEKQEKAEKSLLKNNTKLISELEAKIESLTMEYLGVKEPQLIQFILNFVVENYPGSKEGLVKELYETLDEDSEIVADQLWNFLKENI</sequence>
<dbReference type="STRING" id="669874.A0A1E4U220"/>
<keyword evidence="3" id="KW-0508">mRNA splicing</keyword>
<name>A0A1E4U220_PACTA</name>
<evidence type="ECO:0000259" key="6">
    <source>
        <dbReference type="SMART" id="SM00311"/>
    </source>
</evidence>
<gene>
    <name evidence="7" type="ORF">PACTADRAFT_31465</name>
</gene>
<evidence type="ECO:0000256" key="3">
    <source>
        <dbReference type="ARBA" id="ARBA00022728"/>
    </source>
</evidence>
<comment type="similarity">
    <text evidence="1">Belongs to the SNU71 family.</text>
</comment>
<dbReference type="EMBL" id="KV454011">
    <property type="protein sequence ID" value="ODV98053.1"/>
    <property type="molecule type" value="Genomic_DNA"/>
</dbReference>
<dbReference type="InterPro" id="IPR002483">
    <property type="entry name" value="PWI_dom"/>
</dbReference>
<evidence type="ECO:0000313" key="7">
    <source>
        <dbReference type="EMBL" id="ODV98053.1"/>
    </source>
</evidence>
<dbReference type="GO" id="GO:0005681">
    <property type="term" value="C:spliceosomal complex"/>
    <property type="evidence" value="ECO:0007669"/>
    <property type="project" value="UniProtKB-KW"/>
</dbReference>
<dbReference type="Proteomes" id="UP000094236">
    <property type="component" value="Unassembled WGS sequence"/>
</dbReference>
<comment type="function">
    <text evidence="4">Component of the U1 snRNP particle, which recognizes and binds the 5'-splice site of pre-mRNA. Together with other non-snRNP factors, U1 snRNP forms the spliceosomal commitment complex, that targets pre-mRNA to the splicing pathway.</text>
</comment>
<dbReference type="Gene3D" id="1.20.1390.10">
    <property type="entry name" value="PWI domain"/>
    <property type="match status" value="1"/>
</dbReference>
<proteinExistence type="inferred from homology"/>
<dbReference type="OrthoDB" id="6275295at2759"/>
<keyword evidence="3" id="KW-0507">mRNA processing</keyword>
<feature type="coiled-coil region" evidence="5">
    <location>
        <begin position="526"/>
        <end position="573"/>
    </location>
</feature>
<evidence type="ECO:0000313" key="8">
    <source>
        <dbReference type="Proteomes" id="UP000094236"/>
    </source>
</evidence>
<keyword evidence="8" id="KW-1185">Reference proteome</keyword>
<accession>A0A1E4U220</accession>
<organism evidence="7 8">
    <name type="scientific">Pachysolen tannophilus NRRL Y-2460</name>
    <dbReference type="NCBI Taxonomy" id="669874"/>
    <lineage>
        <taxon>Eukaryota</taxon>
        <taxon>Fungi</taxon>
        <taxon>Dikarya</taxon>
        <taxon>Ascomycota</taxon>
        <taxon>Saccharomycotina</taxon>
        <taxon>Pichiomycetes</taxon>
        <taxon>Pachysolenaceae</taxon>
        <taxon>Pachysolen</taxon>
    </lineage>
</organism>
<protein>
    <recommendedName>
        <fullName evidence="2">U1 small nuclear ribonucleoprotein component SNU71</fullName>
    </recommendedName>
</protein>
<feature type="domain" description="PWI" evidence="6">
    <location>
        <begin position="555"/>
        <end position="627"/>
    </location>
</feature>